<dbReference type="GO" id="GO:0070402">
    <property type="term" value="F:NADPH binding"/>
    <property type="evidence" value="ECO:0007669"/>
    <property type="project" value="InterPro"/>
</dbReference>
<dbReference type="InterPro" id="IPR036291">
    <property type="entry name" value="NAD(P)-bd_dom_sf"/>
</dbReference>
<evidence type="ECO:0000256" key="10">
    <source>
        <dbReference type="ARBA" id="ARBA00022857"/>
    </source>
</evidence>
<dbReference type="AlphaFoldDB" id="A0A078KKN6"/>
<evidence type="ECO:0000256" key="3">
    <source>
        <dbReference type="ARBA" id="ARBA00004467"/>
    </source>
</evidence>
<evidence type="ECO:0000313" key="25">
    <source>
        <dbReference type="Proteomes" id="UP000072904"/>
    </source>
</evidence>
<comment type="cofactor">
    <cofactor evidence="2">
        <name>Mg(2+)</name>
        <dbReference type="ChEBI" id="CHEBI:18420"/>
    </cofactor>
</comment>
<evidence type="ECO:0000256" key="14">
    <source>
        <dbReference type="ARBA" id="ARBA00023211"/>
    </source>
</evidence>
<organism evidence="22 25">
    <name type="scientific">Plasmodium yoelii</name>
    <dbReference type="NCBI Taxonomy" id="5861"/>
    <lineage>
        <taxon>Eukaryota</taxon>
        <taxon>Sar</taxon>
        <taxon>Alveolata</taxon>
        <taxon>Apicomplexa</taxon>
        <taxon>Aconoidasida</taxon>
        <taxon>Haemosporida</taxon>
        <taxon>Plasmodiidae</taxon>
        <taxon>Plasmodium</taxon>
        <taxon>Plasmodium (Vinckeia)</taxon>
    </lineage>
</organism>
<feature type="domain" description="1-deoxy-D-xylulose 5-phosphate reductoisomerase N-terminal" evidence="19">
    <location>
        <begin position="86"/>
        <end position="217"/>
    </location>
</feature>
<reference evidence="23" key="2">
    <citation type="submission" date="2014-05" db="EMBL/GenBank/DDBJ databases">
        <authorList>
            <person name="Aslett M.A."/>
            <person name="De Silva N."/>
        </authorList>
    </citation>
    <scope>NUCLEOTIDE SEQUENCE</scope>
    <source>
        <strain evidence="23">17X</strain>
    </source>
</reference>
<comment type="subunit">
    <text evidence="6">Homodimer.</text>
</comment>
<reference evidence="23" key="4">
    <citation type="submission" date="2019-05" db="EMBL/GenBank/DDBJ databases">
        <authorList>
            <consortium name="Pathogen Informatics"/>
        </authorList>
    </citation>
    <scope>NUCLEOTIDE SEQUENCE</scope>
    <source>
        <strain evidence="23">17X</strain>
    </source>
</reference>
<feature type="chain" id="PRO_5014502306" description="1-deoxy-D-xylulose 5-phosphate reductoisomerase, apicoplastic" evidence="18">
    <location>
        <begin position="27"/>
        <end position="493"/>
    </location>
</feature>
<evidence type="ECO:0000256" key="1">
    <source>
        <dbReference type="ARBA" id="ARBA00001936"/>
    </source>
</evidence>
<evidence type="ECO:0000256" key="18">
    <source>
        <dbReference type="SAM" id="SignalP"/>
    </source>
</evidence>
<dbReference type="Gene3D" id="1.10.1740.10">
    <property type="match status" value="1"/>
</dbReference>
<dbReference type="HAMAP" id="MF_00183">
    <property type="entry name" value="DXP_reductoisom"/>
    <property type="match status" value="1"/>
</dbReference>
<dbReference type="InterPro" id="IPR013644">
    <property type="entry name" value="DXP_reductoisomerase_C"/>
</dbReference>
<name>A0A078KKN6_PLAYE</name>
<keyword evidence="18" id="KW-0732">Signal</keyword>
<evidence type="ECO:0000256" key="13">
    <source>
        <dbReference type="ARBA" id="ARBA00023002"/>
    </source>
</evidence>
<feature type="domain" description="DXP reductoisomerase C-terminal" evidence="21">
    <location>
        <begin position="362"/>
        <end position="481"/>
    </location>
</feature>
<keyword evidence="13 22" id="KW-0560">Oxidoreductase</keyword>
<evidence type="ECO:0000256" key="4">
    <source>
        <dbReference type="ARBA" id="ARBA00005094"/>
    </source>
</evidence>
<evidence type="ECO:0000256" key="17">
    <source>
        <dbReference type="ARBA" id="ARBA00073770"/>
    </source>
</evidence>
<keyword evidence="15" id="KW-0414">Isoprene biosynthesis</keyword>
<dbReference type="InterPro" id="IPR026877">
    <property type="entry name" value="DXPR_C"/>
</dbReference>
<reference evidence="22" key="3">
    <citation type="submission" date="2014-05" db="EMBL/GenBank/DDBJ databases">
        <authorList>
            <person name="Aslett A.Martin."/>
            <person name="De Silva Nishadi"/>
        </authorList>
    </citation>
    <scope>NUCLEOTIDE SEQUENCE</scope>
    <source>
        <strain evidence="22">YM</strain>
    </source>
</reference>
<evidence type="ECO:0000259" key="20">
    <source>
        <dbReference type="Pfam" id="PF08436"/>
    </source>
</evidence>
<reference evidence="24 25" key="1">
    <citation type="journal article" date="2014" name="BMC Biol.">
        <title>A comprehensive evaluation of rodent malaria parasite genomes and gene expression.</title>
        <authorList>
            <person name="Otto T.D."/>
            <person name="Bohme U."/>
            <person name="Jackson A.P."/>
            <person name="Hunt M."/>
            <person name="Franke-Fayard B."/>
            <person name="Hoeijmakers W.A."/>
            <person name="Religa A.A."/>
            <person name="Robertson L."/>
            <person name="Sanders M."/>
            <person name="Ogun S.A."/>
            <person name="Cunningham D."/>
            <person name="Erhart A."/>
            <person name="Billker O."/>
            <person name="Khan S.M."/>
            <person name="Stunnenberg H.G."/>
            <person name="Langhorne J."/>
            <person name="Holder A.A."/>
            <person name="Waters A.P."/>
            <person name="Newbold C.I."/>
            <person name="Pain A."/>
            <person name="Berriman M."/>
            <person name="Janse C.J."/>
        </authorList>
    </citation>
    <scope>NUCLEOTIDE SEQUENCE [LARGE SCALE GENOMIC DNA]</scope>
    <source>
        <strain evidence="23 24">17X</strain>
        <strain evidence="22 25">YM</strain>
    </source>
</reference>
<dbReference type="VEuPathDB" id="PlasmoDB:PYYM_1332300"/>
<evidence type="ECO:0000256" key="7">
    <source>
        <dbReference type="ARBA" id="ARBA00012366"/>
    </source>
</evidence>
<dbReference type="KEGG" id="pyo:PY17X_1335300"/>
<dbReference type="GO" id="GO:0016853">
    <property type="term" value="F:isomerase activity"/>
    <property type="evidence" value="ECO:0007669"/>
    <property type="project" value="UniProtKB-KW"/>
</dbReference>
<evidence type="ECO:0000256" key="5">
    <source>
        <dbReference type="ARBA" id="ARBA00006825"/>
    </source>
</evidence>
<keyword evidence="12" id="KW-0809">Transit peptide</keyword>
<evidence type="ECO:0000259" key="19">
    <source>
        <dbReference type="Pfam" id="PF02670"/>
    </source>
</evidence>
<evidence type="ECO:0000256" key="15">
    <source>
        <dbReference type="ARBA" id="ARBA00023229"/>
    </source>
</evidence>
<dbReference type="SUPFAM" id="SSF55347">
    <property type="entry name" value="Glyceraldehyde-3-phosphate dehydrogenase-like, C-terminal domain"/>
    <property type="match status" value="1"/>
</dbReference>
<comment type="cofactor">
    <cofactor evidence="1">
        <name>Mn(2+)</name>
        <dbReference type="ChEBI" id="CHEBI:29035"/>
    </cofactor>
</comment>
<keyword evidence="10" id="KW-0521">NADP</keyword>
<keyword evidence="11" id="KW-0933">Apicoplast</keyword>
<dbReference type="Pfam" id="PF08436">
    <property type="entry name" value="DXP_redisom_C"/>
    <property type="match status" value="1"/>
</dbReference>
<dbReference type="Proteomes" id="UP000072874">
    <property type="component" value="Chromosome 13"/>
</dbReference>
<evidence type="ECO:0000256" key="8">
    <source>
        <dbReference type="ARBA" id="ARBA00022640"/>
    </source>
</evidence>
<proteinExistence type="inferred from homology"/>
<evidence type="ECO:0000256" key="16">
    <source>
        <dbReference type="ARBA" id="ARBA00048543"/>
    </source>
</evidence>
<accession>A0A078KKN6</accession>
<dbReference type="PANTHER" id="PTHR30525:SF0">
    <property type="entry name" value="1-DEOXY-D-XYLULOSE 5-PHOSPHATE REDUCTOISOMERASE, CHLOROPLASTIC"/>
    <property type="match status" value="1"/>
</dbReference>
<dbReference type="InterPro" id="IPR003821">
    <property type="entry name" value="DXP_reductoisomerase"/>
</dbReference>
<protein>
    <recommendedName>
        <fullName evidence="17">1-deoxy-D-xylulose 5-phosphate reductoisomerase, apicoplastic</fullName>
        <ecNumber evidence="7">1.1.1.267</ecNumber>
    </recommendedName>
</protein>
<evidence type="ECO:0000259" key="21">
    <source>
        <dbReference type="Pfam" id="PF13288"/>
    </source>
</evidence>
<evidence type="ECO:0000313" key="22">
    <source>
        <dbReference type="EMBL" id="CDU19973.1"/>
    </source>
</evidence>
<dbReference type="SUPFAM" id="SSF69055">
    <property type="entry name" value="1-deoxy-D-xylulose-5-phosphate reductoisomerase, C-terminal domain"/>
    <property type="match status" value="1"/>
</dbReference>
<dbReference type="UniPathway" id="UPA00056">
    <property type="reaction ID" value="UER00092"/>
</dbReference>
<feature type="domain" description="1-deoxy-D-xylulose 5-phosphate reductoisomerase C-terminal" evidence="20">
    <location>
        <begin position="232"/>
        <end position="328"/>
    </location>
</feature>
<dbReference type="VEuPathDB" id="PlasmoDB:PY05578"/>
<dbReference type="InterPro" id="IPR013512">
    <property type="entry name" value="DXP_reductoisomerase_N"/>
</dbReference>
<comment type="catalytic activity">
    <reaction evidence="16">
        <text>2-C-methyl-D-erythritol 4-phosphate + NADP(+) = 1-deoxy-D-xylulose 5-phosphate + NADPH + H(+)</text>
        <dbReference type="Rhea" id="RHEA:13717"/>
        <dbReference type="ChEBI" id="CHEBI:15378"/>
        <dbReference type="ChEBI" id="CHEBI:57783"/>
        <dbReference type="ChEBI" id="CHEBI:57792"/>
        <dbReference type="ChEBI" id="CHEBI:58262"/>
        <dbReference type="ChEBI" id="CHEBI:58349"/>
        <dbReference type="EC" id="1.1.1.267"/>
    </reaction>
    <physiologicalReaction direction="right-to-left" evidence="16">
        <dbReference type="Rhea" id="RHEA:13719"/>
    </physiologicalReaction>
</comment>
<evidence type="ECO:0000256" key="12">
    <source>
        <dbReference type="ARBA" id="ARBA00022946"/>
    </source>
</evidence>
<keyword evidence="9" id="KW-0479">Metal-binding</keyword>
<evidence type="ECO:0000256" key="9">
    <source>
        <dbReference type="ARBA" id="ARBA00022723"/>
    </source>
</evidence>
<keyword evidence="22" id="KW-0413">Isomerase</keyword>
<dbReference type="SUPFAM" id="SSF51735">
    <property type="entry name" value="NAD(P)-binding Rossmann-fold domains"/>
    <property type="match status" value="1"/>
</dbReference>
<dbReference type="FunFam" id="3.40.50.720:FF:000045">
    <property type="entry name" value="1-deoxy-D-xylulose 5-phosphate reductoisomerase"/>
    <property type="match status" value="1"/>
</dbReference>
<evidence type="ECO:0000256" key="6">
    <source>
        <dbReference type="ARBA" id="ARBA00011738"/>
    </source>
</evidence>
<evidence type="ECO:0000256" key="2">
    <source>
        <dbReference type="ARBA" id="ARBA00001946"/>
    </source>
</evidence>
<dbReference type="OMA" id="AHPNWVM"/>
<dbReference type="GO" id="GO:0051484">
    <property type="term" value="P:isopentenyl diphosphate biosynthetic process, methylerythritol 4-phosphate pathway involved in terpenoid biosynthetic process"/>
    <property type="evidence" value="ECO:0007669"/>
    <property type="project" value="TreeGrafter"/>
</dbReference>
<dbReference type="OrthoDB" id="3482at2759"/>
<dbReference type="VEuPathDB" id="PlasmoDB:Py17XNL_001303210"/>
<comment type="similarity">
    <text evidence="5">Belongs to the DXR family.</text>
</comment>
<dbReference type="RefSeq" id="XP_726051.1">
    <property type="nucleotide sequence ID" value="XM_720958.1"/>
</dbReference>
<sequence length="493" mass="56561">MRTLINLRTLPLLFFILILFLHNSKGVHKKKAYIINYNRSSNGKIKTIAKNNKKGRVKSRRKWRVKYAIENDLTSVISQNKPINVGIFGSTGSIGTNTLSIIRECNKIEKKFNVEALYVNKNVEGIYEQAKEFLPKYVCIHDPSKYEELKKLLENIKNYNPIILIGNEGMKQICSSNEIDKIVIGIDSFQGLYSTIYAIKNNKTIALANKESIVSAGFFLKKLLTVHKNSTIIPVDSEHNAIFQCLNNNILLKSKCLQENYSKINQINKIFLCSSGGPFQNLSIDELKNVSSEKALKHPKWNMGKKISIDSATMMNKGLEVIEAHFLFDIDYNDIEIIVHKECIMHSCVEFLDKSVISQMYYPDMRVQIIYALTWPNRINTNLKSLNFEEISPLTFYKPSLKHFPCINLAYHAGRKSNFFPTVLNASNEVVNNLFLNNKIKYFDIPAIISQVLESFNPQQISENPEDLMKQILEIHNWSKQKAVDIYNTKITS</sequence>
<dbReference type="PANTHER" id="PTHR30525">
    <property type="entry name" value="1-DEOXY-D-XYLULOSE 5-PHOSPHATE REDUCTOISOMERASE"/>
    <property type="match status" value="1"/>
</dbReference>
<dbReference type="Gene3D" id="3.40.50.720">
    <property type="entry name" value="NAD(P)-binding Rossmann-like Domain"/>
    <property type="match status" value="1"/>
</dbReference>
<evidence type="ECO:0000313" key="23">
    <source>
        <dbReference type="EMBL" id="VTZ80731.1"/>
    </source>
</evidence>
<dbReference type="GO" id="GO:0030145">
    <property type="term" value="F:manganese ion binding"/>
    <property type="evidence" value="ECO:0007669"/>
    <property type="project" value="TreeGrafter"/>
</dbReference>
<dbReference type="GO" id="GO:0030604">
    <property type="term" value="F:1-deoxy-D-xylulose-5-phosphate reductoisomerase activity"/>
    <property type="evidence" value="ECO:0007669"/>
    <property type="project" value="UniProtKB-EC"/>
</dbReference>
<comment type="pathway">
    <text evidence="4">Isoprenoid biosynthesis; isopentenyl diphosphate biosynthesis via DXP pathway; isopentenyl diphosphate from 1-deoxy-D-xylulose 5-phosphate: step 1/6.</text>
</comment>
<dbReference type="VEuPathDB" id="PlasmoDB:PY17X_1335300"/>
<dbReference type="EMBL" id="LM993667">
    <property type="protein sequence ID" value="VTZ80731.1"/>
    <property type="molecule type" value="Genomic_DNA"/>
</dbReference>
<comment type="subcellular location">
    <subcellularLocation>
        <location evidence="3">Plastid</location>
        <location evidence="3">Apicoplast</location>
    </subcellularLocation>
</comment>
<dbReference type="EC" id="1.1.1.267" evidence="7"/>
<dbReference type="GeneID" id="3791391"/>
<evidence type="ECO:0000256" key="11">
    <source>
        <dbReference type="ARBA" id="ARBA00022887"/>
    </source>
</evidence>
<feature type="signal peptide" evidence="18">
    <location>
        <begin position="1"/>
        <end position="26"/>
    </location>
</feature>
<gene>
    <name evidence="23" type="ORF">PY17X_1335300</name>
    <name evidence="22" type="ORF">PYYM_1332300</name>
</gene>
<dbReference type="Pfam" id="PF02670">
    <property type="entry name" value="DXP_reductoisom"/>
    <property type="match status" value="1"/>
</dbReference>
<dbReference type="Proteomes" id="UP000072904">
    <property type="component" value="Chromosome 13"/>
</dbReference>
<dbReference type="EMBL" id="LK934641">
    <property type="protein sequence ID" value="CDU19973.1"/>
    <property type="molecule type" value="Genomic_DNA"/>
</dbReference>
<evidence type="ECO:0000313" key="24">
    <source>
        <dbReference type="Proteomes" id="UP000072874"/>
    </source>
</evidence>
<keyword evidence="14" id="KW-0464">Manganese</keyword>
<keyword evidence="8" id="KW-0934">Plastid</keyword>
<dbReference type="InterPro" id="IPR036169">
    <property type="entry name" value="DXPR_C_sf"/>
</dbReference>
<dbReference type="NCBIfam" id="TIGR00243">
    <property type="entry name" value="Dxr"/>
    <property type="match status" value="1"/>
</dbReference>
<dbReference type="Pfam" id="PF13288">
    <property type="entry name" value="DXPR_C"/>
    <property type="match status" value="1"/>
</dbReference>
<dbReference type="GO" id="GO:0020011">
    <property type="term" value="C:apicoplast"/>
    <property type="evidence" value="ECO:0007669"/>
    <property type="project" value="UniProtKB-SubCell"/>
</dbReference>